<evidence type="ECO:0000313" key="1">
    <source>
        <dbReference type="EMBL" id="QHU30240.1"/>
    </source>
</evidence>
<name>A0A6C0LII1_9ZZZZ</name>
<sequence length="88" mass="10295">MTSLTQDSLKLEYFLEDEYRWCPLKIIGSRFGSKEIIANVTKLDELPDVFNGCYLYSQETCVWFYDKIKKDDVRIVHGSILDDGISNY</sequence>
<reference evidence="1" key="1">
    <citation type="journal article" date="2020" name="Nature">
        <title>Giant virus diversity and host interactions through global metagenomics.</title>
        <authorList>
            <person name="Schulz F."/>
            <person name="Roux S."/>
            <person name="Paez-Espino D."/>
            <person name="Jungbluth S."/>
            <person name="Walsh D.A."/>
            <person name="Denef V.J."/>
            <person name="McMahon K.D."/>
            <person name="Konstantinidis K.T."/>
            <person name="Eloe-Fadrosh E.A."/>
            <person name="Kyrpides N.C."/>
            <person name="Woyke T."/>
        </authorList>
    </citation>
    <scope>NUCLEOTIDE SEQUENCE</scope>
    <source>
        <strain evidence="1">GVMAG-M-3300027833-11</strain>
    </source>
</reference>
<organism evidence="1">
    <name type="scientific">viral metagenome</name>
    <dbReference type="NCBI Taxonomy" id="1070528"/>
    <lineage>
        <taxon>unclassified sequences</taxon>
        <taxon>metagenomes</taxon>
        <taxon>organismal metagenomes</taxon>
    </lineage>
</organism>
<dbReference type="EMBL" id="MN740504">
    <property type="protein sequence ID" value="QHU30240.1"/>
    <property type="molecule type" value="Genomic_DNA"/>
</dbReference>
<accession>A0A6C0LII1</accession>
<proteinExistence type="predicted"/>
<dbReference type="AlphaFoldDB" id="A0A6C0LII1"/>
<protein>
    <submittedName>
        <fullName evidence="1">Uncharacterized protein</fullName>
    </submittedName>
</protein>